<evidence type="ECO:0000313" key="1">
    <source>
        <dbReference type="EMBL" id="SVD24505.1"/>
    </source>
</evidence>
<protein>
    <recommendedName>
        <fullName evidence="2">Transposase IS4-like domain-containing protein</fullName>
    </recommendedName>
</protein>
<organism evidence="1">
    <name type="scientific">marine metagenome</name>
    <dbReference type="NCBI Taxonomy" id="408172"/>
    <lineage>
        <taxon>unclassified sequences</taxon>
        <taxon>metagenomes</taxon>
        <taxon>ecological metagenomes</taxon>
    </lineage>
</organism>
<dbReference type="SUPFAM" id="SSF53098">
    <property type="entry name" value="Ribonuclease H-like"/>
    <property type="match status" value="1"/>
</dbReference>
<sequence>MLIVATSKIRIKAALPIYRNRWGIETVFSCPKTRGLGLEDTHITDPH</sequence>
<evidence type="ECO:0008006" key="2">
    <source>
        <dbReference type="Google" id="ProtNLM"/>
    </source>
</evidence>
<dbReference type="InterPro" id="IPR012337">
    <property type="entry name" value="RNaseH-like_sf"/>
</dbReference>
<name>A0A382TRX6_9ZZZZ</name>
<reference evidence="1" key="1">
    <citation type="submission" date="2018-05" db="EMBL/GenBank/DDBJ databases">
        <authorList>
            <person name="Lanie J.A."/>
            <person name="Ng W.-L."/>
            <person name="Kazmierczak K.M."/>
            <person name="Andrzejewski T.M."/>
            <person name="Davidsen T.M."/>
            <person name="Wayne K.J."/>
            <person name="Tettelin H."/>
            <person name="Glass J.I."/>
            <person name="Rusch D."/>
            <person name="Podicherti R."/>
            <person name="Tsui H.-C.T."/>
            <person name="Winkler M.E."/>
        </authorList>
    </citation>
    <scope>NUCLEOTIDE SEQUENCE</scope>
</reference>
<gene>
    <name evidence="1" type="ORF">METZ01_LOCUS377359</name>
</gene>
<dbReference type="AlphaFoldDB" id="A0A382TRX6"/>
<accession>A0A382TRX6</accession>
<feature type="non-terminal residue" evidence="1">
    <location>
        <position position="47"/>
    </location>
</feature>
<proteinExistence type="predicted"/>
<dbReference type="EMBL" id="UINC01138515">
    <property type="protein sequence ID" value="SVD24505.1"/>
    <property type="molecule type" value="Genomic_DNA"/>
</dbReference>